<reference evidence="7" key="2">
    <citation type="submission" date="2025-09" db="UniProtKB">
        <authorList>
            <consortium name="Ensembl"/>
        </authorList>
    </citation>
    <scope>IDENTIFICATION</scope>
</reference>
<dbReference type="GO" id="GO:0005615">
    <property type="term" value="C:extracellular space"/>
    <property type="evidence" value="ECO:0007669"/>
    <property type="project" value="TreeGrafter"/>
</dbReference>
<keyword evidence="4" id="KW-0722">Serine protease inhibitor</keyword>
<dbReference type="InParanoid" id="A0A672LA53"/>
<comment type="subcellular location">
    <subcellularLocation>
        <location evidence="1">Secreted</location>
    </subcellularLocation>
</comment>
<name>A0A672LA53_SINGR</name>
<evidence type="ECO:0000256" key="2">
    <source>
        <dbReference type="ARBA" id="ARBA00022525"/>
    </source>
</evidence>
<dbReference type="InterPro" id="IPR020901">
    <property type="entry name" value="Prtase_inh_Kunz-CS"/>
</dbReference>
<evidence type="ECO:0000313" key="7">
    <source>
        <dbReference type="Ensembl" id="ENSSGRP00000021280.1"/>
    </source>
</evidence>
<dbReference type="FunFam" id="4.10.410.10:FF:000020">
    <property type="entry name" value="Collagen, type VI, alpha 3"/>
    <property type="match status" value="1"/>
</dbReference>
<dbReference type="CDD" id="cd22630">
    <property type="entry name" value="Kunitz_collagen_alpha6_VI"/>
    <property type="match status" value="1"/>
</dbReference>
<dbReference type="GO" id="GO:0004867">
    <property type="term" value="F:serine-type endopeptidase inhibitor activity"/>
    <property type="evidence" value="ECO:0007669"/>
    <property type="project" value="UniProtKB-KW"/>
</dbReference>
<organism evidence="7 8">
    <name type="scientific">Sinocyclocheilus grahami</name>
    <name type="common">Dianchi golden-line fish</name>
    <name type="synonym">Barbus grahami</name>
    <dbReference type="NCBI Taxonomy" id="75366"/>
    <lineage>
        <taxon>Eukaryota</taxon>
        <taxon>Metazoa</taxon>
        <taxon>Chordata</taxon>
        <taxon>Craniata</taxon>
        <taxon>Vertebrata</taxon>
        <taxon>Euteleostomi</taxon>
        <taxon>Actinopterygii</taxon>
        <taxon>Neopterygii</taxon>
        <taxon>Teleostei</taxon>
        <taxon>Ostariophysi</taxon>
        <taxon>Cypriniformes</taxon>
        <taxon>Cyprinidae</taxon>
        <taxon>Cyprininae</taxon>
        <taxon>Sinocyclocheilus</taxon>
    </lineage>
</organism>
<evidence type="ECO:0000259" key="6">
    <source>
        <dbReference type="PROSITE" id="PS50279"/>
    </source>
</evidence>
<keyword evidence="3" id="KW-0646">Protease inhibitor</keyword>
<dbReference type="InterPro" id="IPR002223">
    <property type="entry name" value="Kunitz_BPTI"/>
</dbReference>
<proteinExistence type="predicted"/>
<dbReference type="PANTHER" id="PTHR10083:SF381">
    <property type="entry name" value="BPTI_KUNITZ INHIBITOR DOMAIN-CONTAINING PROTEIN"/>
    <property type="match status" value="1"/>
</dbReference>
<keyword evidence="8" id="KW-1185">Reference proteome</keyword>
<sequence length="133" mass="15405">VQRWYYNEAVGTCLPFWYGGCDGNSNRFNSEKECLQICGVTSASWPNSPIDACFMKQDVGPCSDYVFSWHYDIQQNECIHFWFGGCGGNKNRFNTQEECEALFFSNYTFVKCMHFLIFKNVEKLLTTCFTSVI</sequence>
<keyword evidence="5" id="KW-1015">Disulfide bond</keyword>
<evidence type="ECO:0000256" key="3">
    <source>
        <dbReference type="ARBA" id="ARBA00022690"/>
    </source>
</evidence>
<evidence type="ECO:0000256" key="4">
    <source>
        <dbReference type="ARBA" id="ARBA00022900"/>
    </source>
</evidence>
<dbReference type="Ensembl" id="ENSSGRT00000022963.1">
    <property type="protein sequence ID" value="ENSSGRP00000021280.1"/>
    <property type="gene ID" value="ENSSGRG00000012737.1"/>
</dbReference>
<keyword evidence="2" id="KW-0964">Secreted</keyword>
<dbReference type="AlphaFoldDB" id="A0A672LA53"/>
<accession>A0A672LA53</accession>
<dbReference type="SMART" id="SM00131">
    <property type="entry name" value="KU"/>
    <property type="match status" value="2"/>
</dbReference>
<dbReference type="Gene3D" id="4.10.410.10">
    <property type="entry name" value="Pancreatic trypsin inhibitor Kunitz domain"/>
    <property type="match status" value="2"/>
</dbReference>
<evidence type="ECO:0000256" key="5">
    <source>
        <dbReference type="ARBA" id="ARBA00023157"/>
    </source>
</evidence>
<dbReference type="PROSITE" id="PS50279">
    <property type="entry name" value="BPTI_KUNITZ_2"/>
    <property type="match status" value="2"/>
</dbReference>
<dbReference type="SUPFAM" id="SSF57362">
    <property type="entry name" value="BPTI-like"/>
    <property type="match status" value="2"/>
</dbReference>
<dbReference type="InterPro" id="IPR050098">
    <property type="entry name" value="TFPI/VKTCI-like"/>
</dbReference>
<protein>
    <recommendedName>
        <fullName evidence="6">BPTI/Kunitz inhibitor domain-containing protein</fullName>
    </recommendedName>
</protein>
<reference evidence="7" key="1">
    <citation type="submission" date="2025-08" db="UniProtKB">
        <authorList>
            <consortium name="Ensembl"/>
        </authorList>
    </citation>
    <scope>IDENTIFICATION</scope>
</reference>
<dbReference type="PRINTS" id="PR00759">
    <property type="entry name" value="BASICPTASE"/>
</dbReference>
<feature type="domain" description="BPTI/Kunitz inhibitor" evidence="6">
    <location>
        <begin position="1"/>
        <end position="38"/>
    </location>
</feature>
<dbReference type="PROSITE" id="PS00280">
    <property type="entry name" value="BPTI_KUNITZ_1"/>
    <property type="match status" value="2"/>
</dbReference>
<feature type="domain" description="BPTI/Kunitz inhibitor" evidence="6">
    <location>
        <begin position="53"/>
        <end position="103"/>
    </location>
</feature>
<dbReference type="Proteomes" id="UP000472262">
    <property type="component" value="Unassembled WGS sequence"/>
</dbReference>
<dbReference type="OMA" id="NSFATEE"/>
<dbReference type="InterPro" id="IPR036880">
    <property type="entry name" value="Kunitz_BPTI_sf"/>
</dbReference>
<dbReference type="Pfam" id="PF00014">
    <property type="entry name" value="Kunitz_BPTI"/>
    <property type="match status" value="2"/>
</dbReference>
<evidence type="ECO:0000313" key="8">
    <source>
        <dbReference type="Proteomes" id="UP000472262"/>
    </source>
</evidence>
<dbReference type="PANTHER" id="PTHR10083">
    <property type="entry name" value="KUNITZ-TYPE PROTEASE INHIBITOR-RELATED"/>
    <property type="match status" value="1"/>
</dbReference>
<evidence type="ECO:0000256" key="1">
    <source>
        <dbReference type="ARBA" id="ARBA00004613"/>
    </source>
</evidence>